<keyword evidence="2 5" id="KW-0812">Transmembrane</keyword>
<evidence type="ECO:0000256" key="5">
    <source>
        <dbReference type="SAM" id="Phobius"/>
    </source>
</evidence>
<protein>
    <submittedName>
        <fullName evidence="6">DoxX family protein</fullName>
    </submittedName>
</protein>
<reference evidence="6 7" key="1">
    <citation type="submission" date="2022-12" db="EMBL/GenBank/DDBJ databases">
        <title>Draft genome sequence of Paenibacillus sp. dW9.</title>
        <authorList>
            <person name="Choi E.-W."/>
            <person name="Kim D.-U."/>
        </authorList>
    </citation>
    <scope>NUCLEOTIDE SEQUENCE [LARGE SCALE GENOMIC DNA]</scope>
    <source>
        <strain evidence="7">dW9</strain>
    </source>
</reference>
<gene>
    <name evidence="6" type="ORF">O9H85_00255</name>
</gene>
<comment type="caution">
    <text evidence="6">The sequence shown here is derived from an EMBL/GenBank/DDBJ whole genome shotgun (WGS) entry which is preliminary data.</text>
</comment>
<organism evidence="6 7">
    <name type="scientific">Paenibacillus gyeongsangnamensis</name>
    <dbReference type="NCBI Taxonomy" id="3388067"/>
    <lineage>
        <taxon>Bacteria</taxon>
        <taxon>Bacillati</taxon>
        <taxon>Bacillota</taxon>
        <taxon>Bacilli</taxon>
        <taxon>Bacillales</taxon>
        <taxon>Paenibacillaceae</taxon>
        <taxon>Paenibacillus</taxon>
    </lineage>
</organism>
<keyword evidence="4 5" id="KW-0472">Membrane</keyword>
<name>A0ABT4Q1Y2_9BACL</name>
<evidence type="ECO:0000313" key="6">
    <source>
        <dbReference type="EMBL" id="MCZ8510893.1"/>
    </source>
</evidence>
<dbReference type="InterPro" id="IPR032808">
    <property type="entry name" value="DoxX"/>
</dbReference>
<proteinExistence type="predicted"/>
<dbReference type="Pfam" id="PF13564">
    <property type="entry name" value="DoxX_2"/>
    <property type="match status" value="1"/>
</dbReference>
<evidence type="ECO:0000313" key="7">
    <source>
        <dbReference type="Proteomes" id="UP001527882"/>
    </source>
</evidence>
<dbReference type="Proteomes" id="UP001527882">
    <property type="component" value="Unassembled WGS sequence"/>
</dbReference>
<accession>A0ABT4Q1Y2</accession>
<keyword evidence="7" id="KW-1185">Reference proteome</keyword>
<evidence type="ECO:0000256" key="2">
    <source>
        <dbReference type="ARBA" id="ARBA00022692"/>
    </source>
</evidence>
<evidence type="ECO:0000256" key="3">
    <source>
        <dbReference type="ARBA" id="ARBA00022989"/>
    </source>
</evidence>
<evidence type="ECO:0000256" key="1">
    <source>
        <dbReference type="ARBA" id="ARBA00004141"/>
    </source>
</evidence>
<comment type="subcellular location">
    <subcellularLocation>
        <location evidence="1">Membrane</location>
        <topology evidence="1">Multi-pass membrane protein</topology>
    </subcellularLocation>
</comment>
<feature type="transmembrane region" description="Helical" evidence="5">
    <location>
        <begin position="90"/>
        <end position="108"/>
    </location>
</feature>
<feature type="transmembrane region" description="Helical" evidence="5">
    <location>
        <begin position="64"/>
        <end position="84"/>
    </location>
</feature>
<dbReference type="EMBL" id="JAQAGZ010000001">
    <property type="protein sequence ID" value="MCZ8510893.1"/>
    <property type="molecule type" value="Genomic_DNA"/>
</dbReference>
<evidence type="ECO:0000256" key="4">
    <source>
        <dbReference type="ARBA" id="ARBA00023136"/>
    </source>
</evidence>
<sequence>MVQSLLILVFFFSILSKIAGATMQVEAFNHLKLPQWFRTFTGFVQLIGVAGLIAGFWNKGSLSISTLWIACTMLGAILFHLRVGDPLKRWAAPLLLMIVSITLSFLYFSELRDVFI</sequence>
<feature type="transmembrane region" description="Helical" evidence="5">
    <location>
        <begin position="36"/>
        <end position="57"/>
    </location>
</feature>
<keyword evidence="3 5" id="KW-1133">Transmembrane helix</keyword>